<dbReference type="AlphaFoldDB" id="A0A8H3UZP7"/>
<protein>
    <submittedName>
        <fullName evidence="2">Uncharacterized protein</fullName>
    </submittedName>
</protein>
<evidence type="ECO:0000313" key="2">
    <source>
        <dbReference type="EMBL" id="KAE9979486.1"/>
    </source>
</evidence>
<keyword evidence="3" id="KW-1185">Reference proteome</keyword>
<feature type="region of interest" description="Disordered" evidence="1">
    <location>
        <begin position="253"/>
        <end position="274"/>
    </location>
</feature>
<comment type="caution">
    <text evidence="2">The sequence shown here is derived from an EMBL/GenBank/DDBJ whole genome shotgun (WGS) entry which is preliminary data.</text>
</comment>
<gene>
    <name evidence="2" type="ORF">EG327_007015</name>
</gene>
<evidence type="ECO:0000313" key="3">
    <source>
        <dbReference type="Proteomes" id="UP000490939"/>
    </source>
</evidence>
<evidence type="ECO:0000256" key="1">
    <source>
        <dbReference type="SAM" id="MobiDB-lite"/>
    </source>
</evidence>
<feature type="compositionally biased region" description="Acidic residues" evidence="1">
    <location>
        <begin position="253"/>
        <end position="268"/>
    </location>
</feature>
<name>A0A8H3UZP7_VENIN</name>
<feature type="region of interest" description="Disordered" evidence="1">
    <location>
        <begin position="1"/>
        <end position="24"/>
    </location>
</feature>
<dbReference type="Proteomes" id="UP000490939">
    <property type="component" value="Unassembled WGS sequence"/>
</dbReference>
<organism evidence="2 3">
    <name type="scientific">Venturia inaequalis</name>
    <name type="common">Apple scab fungus</name>
    <dbReference type="NCBI Taxonomy" id="5025"/>
    <lineage>
        <taxon>Eukaryota</taxon>
        <taxon>Fungi</taxon>
        <taxon>Dikarya</taxon>
        <taxon>Ascomycota</taxon>
        <taxon>Pezizomycotina</taxon>
        <taxon>Dothideomycetes</taxon>
        <taxon>Pleosporomycetidae</taxon>
        <taxon>Venturiales</taxon>
        <taxon>Venturiaceae</taxon>
        <taxon>Venturia</taxon>
    </lineage>
</organism>
<sequence>MSQTNHQQPPPSQQNPPSSTPTRKHLHTNLLTAHSPQDEEGTAAIQLNTYRLRFGGNPPRFAEWIEALGQHHFWHGEYARANLAWNVVFVRGWLRGRGGRGVGDDVEGDFCEGDVGREKDKAKNENKSLKTLWKTFLNTKQAGVQKRNLLTSHPTHFPLEQPTPLITWYDDLVLTFKHTQRLHEATFYRELVLRDFVGRVVGMVGRAEGRRVDALGELRGDLSEHEDGEFLERGEEGWRPADGRFWVYVEVEEGEGEDERGEDGEEEGGIVREIEKEVGRTAGGRYRLRKRKNEGGLFGGEEEKEKKKRK</sequence>
<dbReference type="EMBL" id="WNWR01000412">
    <property type="protein sequence ID" value="KAE9979486.1"/>
    <property type="molecule type" value="Genomic_DNA"/>
</dbReference>
<accession>A0A8H3UZP7</accession>
<reference evidence="2 3" key="1">
    <citation type="submission" date="2019-07" db="EMBL/GenBank/DDBJ databases">
        <title>Venturia inaequalis Genome Resource.</title>
        <authorList>
            <person name="Lichtner F.J."/>
        </authorList>
    </citation>
    <scope>NUCLEOTIDE SEQUENCE [LARGE SCALE GENOMIC DNA]</scope>
    <source>
        <strain evidence="2 3">DMI_063113</strain>
    </source>
</reference>
<proteinExistence type="predicted"/>